<accession>A0A8S0UQ01</accession>
<feature type="non-terminal residue" evidence="1">
    <location>
        <position position="49"/>
    </location>
</feature>
<gene>
    <name evidence="1" type="ORF">OLEA9_A116884</name>
</gene>
<organism evidence="1 2">
    <name type="scientific">Olea europaea subsp. europaea</name>
    <dbReference type="NCBI Taxonomy" id="158383"/>
    <lineage>
        <taxon>Eukaryota</taxon>
        <taxon>Viridiplantae</taxon>
        <taxon>Streptophyta</taxon>
        <taxon>Embryophyta</taxon>
        <taxon>Tracheophyta</taxon>
        <taxon>Spermatophyta</taxon>
        <taxon>Magnoliopsida</taxon>
        <taxon>eudicotyledons</taxon>
        <taxon>Gunneridae</taxon>
        <taxon>Pentapetalae</taxon>
        <taxon>asterids</taxon>
        <taxon>lamiids</taxon>
        <taxon>Lamiales</taxon>
        <taxon>Oleaceae</taxon>
        <taxon>Oleeae</taxon>
        <taxon>Olea</taxon>
    </lineage>
</organism>
<comment type="caution">
    <text evidence="1">The sequence shown here is derived from an EMBL/GenBank/DDBJ whole genome shotgun (WGS) entry which is preliminary data.</text>
</comment>
<evidence type="ECO:0000313" key="1">
    <source>
        <dbReference type="EMBL" id="CAA3019893.1"/>
    </source>
</evidence>
<dbReference type="AlphaFoldDB" id="A0A8S0UQ01"/>
<evidence type="ECO:0000313" key="2">
    <source>
        <dbReference type="Proteomes" id="UP000594638"/>
    </source>
</evidence>
<dbReference type="Proteomes" id="UP000594638">
    <property type="component" value="Unassembled WGS sequence"/>
</dbReference>
<name>A0A8S0UQ01_OLEEU</name>
<keyword evidence="2" id="KW-1185">Reference proteome</keyword>
<sequence>DLSSPTATVYESEDAAVEVKHVVMNDYEVMENDDVAKDEDEGEFIVSNL</sequence>
<reference evidence="1 2" key="1">
    <citation type="submission" date="2019-12" db="EMBL/GenBank/DDBJ databases">
        <authorList>
            <person name="Alioto T."/>
            <person name="Alioto T."/>
            <person name="Gomez Garrido J."/>
        </authorList>
    </citation>
    <scope>NUCLEOTIDE SEQUENCE [LARGE SCALE GENOMIC DNA]</scope>
</reference>
<feature type="non-terminal residue" evidence="1">
    <location>
        <position position="1"/>
    </location>
</feature>
<protein>
    <submittedName>
        <fullName evidence="1">Uncharacterized protein</fullName>
    </submittedName>
</protein>
<proteinExistence type="predicted"/>
<dbReference type="Gramene" id="OE9A116884T1">
    <property type="protein sequence ID" value="OE9A116884C1"/>
    <property type="gene ID" value="OE9A116884"/>
</dbReference>
<dbReference type="EMBL" id="CACTIH010009031">
    <property type="protein sequence ID" value="CAA3019893.1"/>
    <property type="molecule type" value="Genomic_DNA"/>
</dbReference>